<dbReference type="GO" id="GO:0008381">
    <property type="term" value="F:mechanosensitive monoatomic ion channel activity"/>
    <property type="evidence" value="ECO:0007669"/>
    <property type="project" value="InterPro"/>
</dbReference>
<dbReference type="Pfam" id="PF21088">
    <property type="entry name" value="MS_channel_1st"/>
    <property type="match status" value="1"/>
</dbReference>
<feature type="domain" description="Mechanosensitive ion channel MscS C-terminal" evidence="9">
    <location>
        <begin position="195"/>
        <end position="279"/>
    </location>
</feature>
<protein>
    <submittedName>
        <fullName evidence="11">Mechanosensitive ion channel</fullName>
    </submittedName>
</protein>
<dbReference type="InterPro" id="IPR049142">
    <property type="entry name" value="MS_channel_1st"/>
</dbReference>
<dbReference type="GO" id="GO:0005886">
    <property type="term" value="C:plasma membrane"/>
    <property type="evidence" value="ECO:0007669"/>
    <property type="project" value="UniProtKB-SubCell"/>
</dbReference>
<dbReference type="Pfam" id="PF05552">
    <property type="entry name" value="MS_channel_1st_1"/>
    <property type="match status" value="1"/>
</dbReference>
<dbReference type="InterPro" id="IPR006685">
    <property type="entry name" value="MscS_channel_2nd"/>
</dbReference>
<feature type="domain" description="Mechanosensitive ion channel transmembrane helices 2/3" evidence="10">
    <location>
        <begin position="77"/>
        <end position="119"/>
    </location>
</feature>
<sequence length="318" mass="35588">MNTAQVLGYDTQKIFDKITDKLSAWLDIMVENLPNLVLAIILLVCTIFIAKTIKRLSGRYISKLGTNETISRFLSQLIFLAILVFGIMLALSVMDLSKTVSSILAGLGIIGLALGFAFQDTAANFISGVYITFNQPYKIGDIIQTHDGHEGSVIDINLRVTKIKTYNGPIVYVPNRYLFQECFTNFTEFTQRRVQIECGVSYGEDLEQVEKVALESARNVKSRLESEEPTLFWTGFGDSSINFTLNIWCKFSGPNLDFIPVRNEAIISLKKAFDKNDIMIPFPIRTLDFGIKGGQQLNKELAGLNLNRQSGKENTTNN</sequence>
<dbReference type="SUPFAM" id="SSF82861">
    <property type="entry name" value="Mechanosensitive channel protein MscS (YggB), transmembrane region"/>
    <property type="match status" value="1"/>
</dbReference>
<evidence type="ECO:0000256" key="3">
    <source>
        <dbReference type="ARBA" id="ARBA00022475"/>
    </source>
</evidence>
<dbReference type="InterPro" id="IPR045275">
    <property type="entry name" value="MscS_archaea/bacteria_type"/>
</dbReference>
<keyword evidence="12" id="KW-1185">Reference proteome</keyword>
<dbReference type="Proteomes" id="UP000199673">
    <property type="component" value="Unassembled WGS sequence"/>
</dbReference>
<evidence type="ECO:0000256" key="7">
    <source>
        <dbReference type="SAM" id="Phobius"/>
    </source>
</evidence>
<evidence type="ECO:0000259" key="10">
    <source>
        <dbReference type="Pfam" id="PF21088"/>
    </source>
</evidence>
<dbReference type="Gene3D" id="2.30.30.60">
    <property type="match status" value="1"/>
</dbReference>
<gene>
    <name evidence="11" type="ORF">SAMN04489724_0937</name>
</gene>
<dbReference type="Gene3D" id="1.10.287.1260">
    <property type="match status" value="1"/>
</dbReference>
<keyword evidence="6 7" id="KW-0472">Membrane</keyword>
<dbReference type="InterPro" id="IPR011014">
    <property type="entry name" value="MscS_channel_TM-2"/>
</dbReference>
<organism evidence="11 12">
    <name type="scientific">Algoriphagus locisalis</name>
    <dbReference type="NCBI Taxonomy" id="305507"/>
    <lineage>
        <taxon>Bacteria</taxon>
        <taxon>Pseudomonadati</taxon>
        <taxon>Bacteroidota</taxon>
        <taxon>Cytophagia</taxon>
        <taxon>Cytophagales</taxon>
        <taxon>Cyclobacteriaceae</taxon>
        <taxon>Algoriphagus</taxon>
    </lineage>
</organism>
<dbReference type="Pfam" id="PF21082">
    <property type="entry name" value="MS_channel_3rd"/>
    <property type="match status" value="1"/>
</dbReference>
<evidence type="ECO:0000313" key="12">
    <source>
        <dbReference type="Proteomes" id="UP000199673"/>
    </source>
</evidence>
<dbReference type="InterPro" id="IPR023408">
    <property type="entry name" value="MscS_beta-dom_sf"/>
</dbReference>
<dbReference type="InterPro" id="IPR008910">
    <property type="entry name" value="MSC_TM_helix"/>
</dbReference>
<dbReference type="Pfam" id="PF00924">
    <property type="entry name" value="MS_channel_2nd"/>
    <property type="match status" value="1"/>
</dbReference>
<dbReference type="AlphaFoldDB" id="A0A1I6YCZ0"/>
<feature type="domain" description="Mechanosensitive ion channel MscS" evidence="8">
    <location>
        <begin position="120"/>
        <end position="187"/>
    </location>
</feature>
<evidence type="ECO:0000256" key="1">
    <source>
        <dbReference type="ARBA" id="ARBA00004651"/>
    </source>
</evidence>
<keyword evidence="3" id="KW-1003">Cell membrane</keyword>
<dbReference type="OrthoDB" id="1522493at2"/>
<name>A0A1I6YCZ0_9BACT</name>
<dbReference type="RefSeq" id="WP_091691508.1">
    <property type="nucleotide sequence ID" value="NZ_FPBF01000001.1"/>
</dbReference>
<proteinExistence type="inferred from homology"/>
<dbReference type="InterPro" id="IPR010920">
    <property type="entry name" value="LSM_dom_sf"/>
</dbReference>
<dbReference type="InterPro" id="IPR011066">
    <property type="entry name" value="MscS_channel_C_sf"/>
</dbReference>
<dbReference type="SUPFAM" id="SSF82689">
    <property type="entry name" value="Mechanosensitive channel protein MscS (YggB), C-terminal domain"/>
    <property type="match status" value="1"/>
</dbReference>
<feature type="transmembrane region" description="Helical" evidence="7">
    <location>
        <begin position="100"/>
        <end position="118"/>
    </location>
</feature>
<keyword evidence="4 7" id="KW-0812">Transmembrane</keyword>
<dbReference type="Gene3D" id="3.30.70.100">
    <property type="match status" value="1"/>
</dbReference>
<comment type="subcellular location">
    <subcellularLocation>
        <location evidence="1">Cell membrane</location>
        <topology evidence="1">Multi-pass membrane protein</topology>
    </subcellularLocation>
</comment>
<comment type="similarity">
    <text evidence="2">Belongs to the MscS (TC 1.A.23) family.</text>
</comment>
<dbReference type="InterPro" id="IPR049278">
    <property type="entry name" value="MS_channel_C"/>
</dbReference>
<evidence type="ECO:0000259" key="8">
    <source>
        <dbReference type="Pfam" id="PF00924"/>
    </source>
</evidence>
<reference evidence="12" key="1">
    <citation type="submission" date="2016-10" db="EMBL/GenBank/DDBJ databases">
        <authorList>
            <person name="Varghese N."/>
            <person name="Submissions S."/>
        </authorList>
    </citation>
    <scope>NUCLEOTIDE SEQUENCE [LARGE SCALE GENOMIC DNA]</scope>
    <source>
        <strain evidence="12">DSM 23445</strain>
    </source>
</reference>
<evidence type="ECO:0000256" key="2">
    <source>
        <dbReference type="ARBA" id="ARBA00008017"/>
    </source>
</evidence>
<evidence type="ECO:0000256" key="5">
    <source>
        <dbReference type="ARBA" id="ARBA00022989"/>
    </source>
</evidence>
<feature type="transmembrane region" description="Helical" evidence="7">
    <location>
        <begin position="33"/>
        <end position="53"/>
    </location>
</feature>
<evidence type="ECO:0000256" key="4">
    <source>
        <dbReference type="ARBA" id="ARBA00022692"/>
    </source>
</evidence>
<dbReference type="STRING" id="305507.SAMN04489724_0937"/>
<dbReference type="SUPFAM" id="SSF50182">
    <property type="entry name" value="Sm-like ribonucleoproteins"/>
    <property type="match status" value="1"/>
</dbReference>
<dbReference type="EMBL" id="FPBF01000001">
    <property type="protein sequence ID" value="SFT48191.1"/>
    <property type="molecule type" value="Genomic_DNA"/>
</dbReference>
<evidence type="ECO:0000313" key="11">
    <source>
        <dbReference type="EMBL" id="SFT48191.1"/>
    </source>
</evidence>
<evidence type="ECO:0000259" key="9">
    <source>
        <dbReference type="Pfam" id="PF21082"/>
    </source>
</evidence>
<keyword evidence="5 7" id="KW-1133">Transmembrane helix</keyword>
<feature type="transmembrane region" description="Helical" evidence="7">
    <location>
        <begin position="73"/>
        <end position="94"/>
    </location>
</feature>
<dbReference type="PANTHER" id="PTHR30221:SF1">
    <property type="entry name" value="SMALL-CONDUCTANCE MECHANOSENSITIVE CHANNEL"/>
    <property type="match status" value="1"/>
</dbReference>
<dbReference type="PANTHER" id="PTHR30221">
    <property type="entry name" value="SMALL-CONDUCTANCE MECHANOSENSITIVE CHANNEL"/>
    <property type="match status" value="1"/>
</dbReference>
<accession>A0A1I6YCZ0</accession>
<evidence type="ECO:0000256" key="6">
    <source>
        <dbReference type="ARBA" id="ARBA00023136"/>
    </source>
</evidence>